<dbReference type="AlphaFoldDB" id="A0A9P4JIK2"/>
<dbReference type="Proteomes" id="UP000799536">
    <property type="component" value="Unassembled WGS sequence"/>
</dbReference>
<feature type="region of interest" description="Disordered" evidence="1">
    <location>
        <begin position="53"/>
        <end position="109"/>
    </location>
</feature>
<evidence type="ECO:0000313" key="3">
    <source>
        <dbReference type="Proteomes" id="UP000799536"/>
    </source>
</evidence>
<dbReference type="EMBL" id="ML994123">
    <property type="protein sequence ID" value="KAF2198716.1"/>
    <property type="molecule type" value="Genomic_DNA"/>
</dbReference>
<feature type="region of interest" description="Disordered" evidence="1">
    <location>
        <begin position="185"/>
        <end position="220"/>
    </location>
</feature>
<protein>
    <submittedName>
        <fullName evidence="2">Uncharacterized protein</fullName>
    </submittedName>
</protein>
<reference evidence="2" key="1">
    <citation type="journal article" date="2020" name="Stud. Mycol.">
        <title>101 Dothideomycetes genomes: a test case for predicting lifestyles and emergence of pathogens.</title>
        <authorList>
            <person name="Haridas S."/>
            <person name="Albert R."/>
            <person name="Binder M."/>
            <person name="Bloem J."/>
            <person name="Labutti K."/>
            <person name="Salamov A."/>
            <person name="Andreopoulos B."/>
            <person name="Baker S."/>
            <person name="Barry K."/>
            <person name="Bills G."/>
            <person name="Bluhm B."/>
            <person name="Cannon C."/>
            <person name="Castanera R."/>
            <person name="Culley D."/>
            <person name="Daum C."/>
            <person name="Ezra D."/>
            <person name="Gonzalez J."/>
            <person name="Henrissat B."/>
            <person name="Kuo A."/>
            <person name="Liang C."/>
            <person name="Lipzen A."/>
            <person name="Lutzoni F."/>
            <person name="Magnuson J."/>
            <person name="Mondo S."/>
            <person name="Nolan M."/>
            <person name="Ohm R."/>
            <person name="Pangilinan J."/>
            <person name="Park H.-J."/>
            <person name="Ramirez L."/>
            <person name="Alfaro M."/>
            <person name="Sun H."/>
            <person name="Tritt A."/>
            <person name="Yoshinaga Y."/>
            <person name="Zwiers L.-H."/>
            <person name="Turgeon B."/>
            <person name="Goodwin S."/>
            <person name="Spatafora J."/>
            <person name="Crous P."/>
            <person name="Grigoriev I."/>
        </authorList>
    </citation>
    <scope>NUCLEOTIDE SEQUENCE</scope>
    <source>
        <strain evidence="2">ATCC 74209</strain>
    </source>
</reference>
<feature type="compositionally biased region" description="Basic and acidic residues" evidence="1">
    <location>
        <begin position="83"/>
        <end position="107"/>
    </location>
</feature>
<comment type="caution">
    <text evidence="2">The sequence shown here is derived from an EMBL/GenBank/DDBJ whole genome shotgun (WGS) entry which is preliminary data.</text>
</comment>
<sequence>MQTFMNAFVGNLSSGPIDTTNTYSQALVPMAKVPWIREAHLLGRLYPSGGWRCPDGPESDMEDNSGSEIKVDVESDTGDDGESETKPDVKSETKVNADSETKVDTKGETNNVTKTETDIDSKTKINLDITNVDINSGRKAHIETETNPISQVTATVSEIDPSDDEGTGMEIDPHAKVNIEVGTEVEDDEENEADSLASIPWSVDSAATQPMPGDRYEMGPTKKGYGWLVIVECTKVPTESPGLAPVPKEARPEPPKRRDRRFPPPVPRPLALVRRQG</sequence>
<accession>A0A9P4JIK2</accession>
<name>A0A9P4JIK2_9PLEO</name>
<organism evidence="2 3">
    <name type="scientific">Delitschia confertaspora ATCC 74209</name>
    <dbReference type="NCBI Taxonomy" id="1513339"/>
    <lineage>
        <taxon>Eukaryota</taxon>
        <taxon>Fungi</taxon>
        <taxon>Dikarya</taxon>
        <taxon>Ascomycota</taxon>
        <taxon>Pezizomycotina</taxon>
        <taxon>Dothideomycetes</taxon>
        <taxon>Pleosporomycetidae</taxon>
        <taxon>Pleosporales</taxon>
        <taxon>Delitschiaceae</taxon>
        <taxon>Delitschia</taxon>
    </lineage>
</organism>
<proteinExistence type="predicted"/>
<evidence type="ECO:0000256" key="1">
    <source>
        <dbReference type="SAM" id="MobiDB-lite"/>
    </source>
</evidence>
<feature type="region of interest" description="Disordered" evidence="1">
    <location>
        <begin position="237"/>
        <end position="277"/>
    </location>
</feature>
<evidence type="ECO:0000313" key="2">
    <source>
        <dbReference type="EMBL" id="KAF2198716.1"/>
    </source>
</evidence>
<gene>
    <name evidence="2" type="ORF">GQ43DRAFT_145772</name>
</gene>
<keyword evidence="3" id="KW-1185">Reference proteome</keyword>